<dbReference type="GO" id="GO:0044781">
    <property type="term" value="P:bacterial-type flagellum organization"/>
    <property type="evidence" value="ECO:0007669"/>
    <property type="project" value="UniProtKB-KW"/>
</dbReference>
<dbReference type="InterPro" id="IPR051472">
    <property type="entry name" value="T3SS_Stator/FliH"/>
</dbReference>
<sequence>MSRKSVYKLPVVEKFFVLESKYEAPDAEEKAKKKEEEIENITKASYQKGWNEALEKNREDVKFISQSMNKVIEDLKQERDDFWSKCENGIIKLTFAIAKKAVYEDISQSNSRIIERVVRAAIDRVKEKNILRVYVNPDDAERLKAMEISGSSNAGKTYEIVNDEKISRGGCKVITDCGGVDAMVETRWNEIVLEFGEHSIETEGRE</sequence>
<proteinExistence type="inferred from homology"/>
<evidence type="ECO:0000256" key="1">
    <source>
        <dbReference type="ARBA" id="ARBA00003041"/>
    </source>
</evidence>
<evidence type="ECO:0000313" key="9">
    <source>
        <dbReference type="EMBL" id="KHE94203.1"/>
    </source>
</evidence>
<dbReference type="AlphaFoldDB" id="A0A0B0ESS6"/>
<dbReference type="Pfam" id="PF02108">
    <property type="entry name" value="FliH"/>
    <property type="match status" value="1"/>
</dbReference>
<evidence type="ECO:0000256" key="2">
    <source>
        <dbReference type="ARBA" id="ARBA00006602"/>
    </source>
</evidence>
<gene>
    <name evidence="9" type="primary">fliH</name>
    <name evidence="9" type="ORF">SCABRO_00041</name>
</gene>
<keyword evidence="7" id="KW-1006">Bacterial flagellum protein export</keyword>
<dbReference type="Proteomes" id="UP000030652">
    <property type="component" value="Unassembled WGS sequence"/>
</dbReference>
<evidence type="ECO:0000256" key="5">
    <source>
        <dbReference type="ARBA" id="ARBA00022795"/>
    </source>
</evidence>
<accession>A0A0B0ESS6</accession>
<protein>
    <recommendedName>
        <fullName evidence="3">Flagellar assembly protein FliH</fullName>
    </recommendedName>
</protein>
<feature type="domain" description="Flagellar assembly protein FliH/Type III secretion system HrpE" evidence="8">
    <location>
        <begin position="65"/>
        <end position="191"/>
    </location>
</feature>
<comment type="caution">
    <text evidence="9">The sequence shown here is derived from an EMBL/GenBank/DDBJ whole genome shotgun (WGS) entry which is preliminary data.</text>
</comment>
<dbReference type="eggNOG" id="COG1317">
    <property type="taxonomic scope" value="Bacteria"/>
</dbReference>
<dbReference type="PANTHER" id="PTHR34982">
    <property type="entry name" value="YOP PROTEINS TRANSLOCATION PROTEIN L"/>
    <property type="match status" value="1"/>
</dbReference>
<keyword evidence="9" id="KW-0282">Flagellum</keyword>
<organism evidence="9 10">
    <name type="scientific">Candidatus Scalindua brodae</name>
    <dbReference type="NCBI Taxonomy" id="237368"/>
    <lineage>
        <taxon>Bacteria</taxon>
        <taxon>Pseudomonadati</taxon>
        <taxon>Planctomycetota</taxon>
        <taxon>Candidatus Brocadiia</taxon>
        <taxon>Candidatus Brocadiales</taxon>
        <taxon>Candidatus Scalinduaceae</taxon>
        <taxon>Candidatus Scalindua</taxon>
    </lineage>
</organism>
<comment type="function">
    <text evidence="1">Needed for flagellar regrowth and assembly.</text>
</comment>
<evidence type="ECO:0000256" key="6">
    <source>
        <dbReference type="ARBA" id="ARBA00022927"/>
    </source>
</evidence>
<evidence type="ECO:0000313" key="10">
    <source>
        <dbReference type="Proteomes" id="UP000030652"/>
    </source>
</evidence>
<keyword evidence="6" id="KW-0653">Protein transport</keyword>
<evidence type="ECO:0000259" key="8">
    <source>
        <dbReference type="Pfam" id="PF02108"/>
    </source>
</evidence>
<comment type="similarity">
    <text evidence="2">Belongs to the FliH family.</text>
</comment>
<evidence type="ECO:0000256" key="4">
    <source>
        <dbReference type="ARBA" id="ARBA00022448"/>
    </source>
</evidence>
<dbReference type="InterPro" id="IPR018035">
    <property type="entry name" value="Flagellar_FliH/T3SS_HrpE"/>
</dbReference>
<dbReference type="PANTHER" id="PTHR34982:SF1">
    <property type="entry name" value="FLAGELLAR ASSEMBLY PROTEIN FLIH"/>
    <property type="match status" value="1"/>
</dbReference>
<keyword evidence="9" id="KW-0966">Cell projection</keyword>
<dbReference type="EMBL" id="JRYO01000005">
    <property type="protein sequence ID" value="KHE94203.1"/>
    <property type="molecule type" value="Genomic_DNA"/>
</dbReference>
<keyword evidence="5" id="KW-1005">Bacterial flagellum biogenesis</keyword>
<reference evidence="9 10" key="1">
    <citation type="submission" date="2014-10" db="EMBL/GenBank/DDBJ databases">
        <title>Draft genome of anammox bacterium scalindua brodae, obtained using differential coverage binning of sequence data from two enrichment reactors.</title>
        <authorList>
            <person name="Speth D.R."/>
            <person name="Russ L."/>
            <person name="Kartal B."/>
            <person name="Op den Camp H.J."/>
            <person name="Dutilh B.E."/>
            <person name="Jetten M.S."/>
        </authorList>
    </citation>
    <scope>NUCLEOTIDE SEQUENCE [LARGE SCALE GENOMIC DNA]</scope>
    <source>
        <strain evidence="9">RU1</strain>
    </source>
</reference>
<evidence type="ECO:0000256" key="7">
    <source>
        <dbReference type="ARBA" id="ARBA00023225"/>
    </source>
</evidence>
<keyword evidence="4" id="KW-0813">Transport</keyword>
<name>A0A0B0ESS6_9BACT</name>
<dbReference type="GO" id="GO:0005829">
    <property type="term" value="C:cytosol"/>
    <property type="evidence" value="ECO:0007669"/>
    <property type="project" value="TreeGrafter"/>
</dbReference>
<dbReference type="GO" id="GO:0015031">
    <property type="term" value="P:protein transport"/>
    <property type="evidence" value="ECO:0007669"/>
    <property type="project" value="UniProtKB-KW"/>
</dbReference>
<keyword evidence="9" id="KW-0969">Cilium</keyword>
<evidence type="ECO:0000256" key="3">
    <source>
        <dbReference type="ARBA" id="ARBA00016507"/>
    </source>
</evidence>